<accession>A0A6J5TW89</accession>
<protein>
    <submittedName>
        <fullName evidence="2">Uncharacterized protein</fullName>
    </submittedName>
</protein>
<dbReference type="EMBL" id="CAEKDK010000002">
    <property type="protein sequence ID" value="CAB4268032.1"/>
    <property type="molecule type" value="Genomic_DNA"/>
</dbReference>
<organism evidence="2 3">
    <name type="scientific">Prunus armeniaca</name>
    <name type="common">Apricot</name>
    <name type="synonym">Armeniaca vulgaris</name>
    <dbReference type="NCBI Taxonomy" id="36596"/>
    <lineage>
        <taxon>Eukaryota</taxon>
        <taxon>Viridiplantae</taxon>
        <taxon>Streptophyta</taxon>
        <taxon>Embryophyta</taxon>
        <taxon>Tracheophyta</taxon>
        <taxon>Spermatophyta</taxon>
        <taxon>Magnoliopsida</taxon>
        <taxon>eudicotyledons</taxon>
        <taxon>Gunneridae</taxon>
        <taxon>Pentapetalae</taxon>
        <taxon>rosids</taxon>
        <taxon>fabids</taxon>
        <taxon>Rosales</taxon>
        <taxon>Rosaceae</taxon>
        <taxon>Amygdaloideae</taxon>
        <taxon>Amygdaleae</taxon>
        <taxon>Prunus</taxon>
    </lineage>
</organism>
<feature type="region of interest" description="Disordered" evidence="1">
    <location>
        <begin position="1"/>
        <end position="23"/>
    </location>
</feature>
<reference evidence="2 3" key="1">
    <citation type="submission" date="2020-05" db="EMBL/GenBank/DDBJ databases">
        <authorList>
            <person name="Campoy J."/>
            <person name="Schneeberger K."/>
            <person name="Spophaly S."/>
        </authorList>
    </citation>
    <scope>NUCLEOTIDE SEQUENCE [LARGE SCALE GENOMIC DNA]</scope>
    <source>
        <strain evidence="2">PruArmRojPasFocal</strain>
    </source>
</reference>
<dbReference type="Proteomes" id="UP000507222">
    <property type="component" value="Unassembled WGS sequence"/>
</dbReference>
<name>A0A6J5TW89_PRUAR</name>
<evidence type="ECO:0000256" key="1">
    <source>
        <dbReference type="SAM" id="MobiDB-lite"/>
    </source>
</evidence>
<evidence type="ECO:0000313" key="3">
    <source>
        <dbReference type="Proteomes" id="UP000507222"/>
    </source>
</evidence>
<proteinExistence type="predicted"/>
<evidence type="ECO:0000313" key="2">
    <source>
        <dbReference type="EMBL" id="CAB4268032.1"/>
    </source>
</evidence>
<gene>
    <name evidence="2" type="ORF">CURHAP_LOCUS11043</name>
</gene>
<feature type="compositionally biased region" description="Low complexity" evidence="1">
    <location>
        <begin position="1"/>
        <end position="21"/>
    </location>
</feature>
<dbReference type="AlphaFoldDB" id="A0A6J5TW89"/>
<sequence>MVTTRSCRPSSSSPAPDHSPSCLVRRRSTIDPSSVFTPAASQSRPSFSRLLRSNTASRVSHHPPISHFMSPTCSTSYTNVVYHRPLLIEEDFDLSSFDSTFVDFLTRHCLLPLVRSLSLPNFQIVREFYANFLDVSSSSVSLSGIVVCVRGISISLSFHFISAASGLAPILFGSSCELVPDFLLCRQLVNQLYVSPPEVLPSELSSGMMSQWTRTLYILVRNYLNPTSQHGNLVIEHSISVEFYIRENLINAGATNATVPTASLVLPRIITSLVAHIGVPALSTDDIGYSDTIKVNNQVPLHRNDAYCTAGGFSIEQHALLDSLSASIK</sequence>